<keyword evidence="8" id="KW-0472">Membrane</keyword>
<feature type="transmembrane region" description="Helical" evidence="8">
    <location>
        <begin position="422"/>
        <end position="441"/>
    </location>
</feature>
<dbReference type="PANTHER" id="PTHR24421:SF10">
    <property type="entry name" value="NITRATE_NITRITE SENSOR PROTEIN NARQ"/>
    <property type="match status" value="1"/>
</dbReference>
<evidence type="ECO:0000313" key="11">
    <source>
        <dbReference type="EMBL" id="MFD2914790.1"/>
    </source>
</evidence>
<dbReference type="InterPro" id="IPR005467">
    <property type="entry name" value="His_kinase_dom"/>
</dbReference>
<sequence length="678" mass="78794">MKIKFLYNTCLALIILSLAQSCSNPNNNNTTYTSTSANDSIAFWIESAKNKSFNIEKRKQLLSKSYQKIKQSTIDTSFLKHLSAIAYQNFKLGDTLLFKTQNEEILELATKIKDSFTIGDVHWNYASFYNKKEVYDSAYFHFNSAYKFFNDNGNVYEAAKTQYGMAFVRGRFRDFTGSEDLTIKAITKFKTLNDYESLYSCYNHLAQLQNDIYEFDRALFYYKKAIEYGNKIDNNYSFYASNLNNIGNTYLKKGDYEEALAYFDEKLKLDSIKQLNSNSYAITLDNKAYCKLLMSDTLGVKGFLKKSLQIRDSLKNKSGLVISKIHLSKYYEFVKDTSQAIIFAQNAYKLSKEIKNSRDYIASLELLEKLDTKNTEKYLKQHIRFTDSLQIAERKIQNKFTRIDFETDEYIEENERLSQQKIWIIVTGFSLLSILGLLLFLKDQASKNEKLRLENEQQKANEQVYLLTLKQQEKLEKEKIKERNRISEELHDGILGKLFGTRVGLGFLNISGDNDTIKQHHAFLNELQIIEKEIREVSHKLNDNLDSTQLHFTTIIQQMLDKKSKIGGFEYELHLDEHIDWSIVNEVIRVNLYRILQEAIQNIIKHASAKYVIVAFKFEKKDLIMLIQDDGIGFNCKRKSKGIGMKNMKSRAEKINGELHIETTSDKGTKIEVQITLI</sequence>
<evidence type="ECO:0000256" key="9">
    <source>
        <dbReference type="SAM" id="SignalP"/>
    </source>
</evidence>
<keyword evidence="3" id="KW-0808">Transferase</keyword>
<feature type="repeat" description="TPR" evidence="6">
    <location>
        <begin position="240"/>
        <end position="273"/>
    </location>
</feature>
<dbReference type="Gene3D" id="1.20.5.1930">
    <property type="match status" value="1"/>
</dbReference>
<dbReference type="InterPro" id="IPR003594">
    <property type="entry name" value="HATPase_dom"/>
</dbReference>
<dbReference type="SUPFAM" id="SSF55874">
    <property type="entry name" value="ATPase domain of HSP90 chaperone/DNA topoisomerase II/histidine kinase"/>
    <property type="match status" value="1"/>
</dbReference>
<dbReference type="PROSITE" id="PS50293">
    <property type="entry name" value="TPR_REGION"/>
    <property type="match status" value="1"/>
</dbReference>
<evidence type="ECO:0000256" key="3">
    <source>
        <dbReference type="ARBA" id="ARBA00022679"/>
    </source>
</evidence>
<protein>
    <recommendedName>
        <fullName evidence="2">histidine kinase</fullName>
        <ecNumber evidence="2">2.7.13.3</ecNumber>
    </recommendedName>
</protein>
<keyword evidence="7" id="KW-0175">Coiled coil</keyword>
<dbReference type="CDD" id="cd16917">
    <property type="entry name" value="HATPase_UhpB-NarQ-NarX-like"/>
    <property type="match status" value="1"/>
</dbReference>
<evidence type="ECO:0000256" key="2">
    <source>
        <dbReference type="ARBA" id="ARBA00012438"/>
    </source>
</evidence>
<evidence type="ECO:0000256" key="7">
    <source>
        <dbReference type="SAM" id="Coils"/>
    </source>
</evidence>
<evidence type="ECO:0000259" key="10">
    <source>
        <dbReference type="PROSITE" id="PS50109"/>
    </source>
</evidence>
<evidence type="ECO:0000313" key="12">
    <source>
        <dbReference type="Proteomes" id="UP001597548"/>
    </source>
</evidence>
<keyword evidence="6" id="KW-0802">TPR repeat</keyword>
<dbReference type="InterPro" id="IPR011990">
    <property type="entry name" value="TPR-like_helical_dom_sf"/>
</dbReference>
<dbReference type="InterPro" id="IPR019734">
    <property type="entry name" value="TPR_rpt"/>
</dbReference>
<keyword evidence="4" id="KW-0418">Kinase</keyword>
<evidence type="ECO:0000256" key="6">
    <source>
        <dbReference type="PROSITE-ProRule" id="PRU00339"/>
    </source>
</evidence>
<dbReference type="PANTHER" id="PTHR24421">
    <property type="entry name" value="NITRATE/NITRITE SENSOR PROTEIN NARX-RELATED"/>
    <property type="match status" value="1"/>
</dbReference>
<gene>
    <name evidence="11" type="ORF">ACFS29_04005</name>
</gene>
<feature type="signal peptide" evidence="9">
    <location>
        <begin position="1"/>
        <end position="28"/>
    </location>
</feature>
<comment type="caution">
    <text evidence="11">The sequence shown here is derived from an EMBL/GenBank/DDBJ whole genome shotgun (WGS) entry which is preliminary data.</text>
</comment>
<keyword evidence="12" id="KW-1185">Reference proteome</keyword>
<dbReference type="SMART" id="SM00387">
    <property type="entry name" value="HATPase_c"/>
    <property type="match status" value="1"/>
</dbReference>
<keyword evidence="5" id="KW-0902">Two-component regulatory system</keyword>
<dbReference type="Proteomes" id="UP001597548">
    <property type="component" value="Unassembled WGS sequence"/>
</dbReference>
<proteinExistence type="predicted"/>
<keyword evidence="11" id="KW-0547">Nucleotide-binding</keyword>
<dbReference type="PROSITE" id="PS50109">
    <property type="entry name" value="HIS_KIN"/>
    <property type="match status" value="1"/>
</dbReference>
<dbReference type="RefSeq" id="WP_194507537.1">
    <property type="nucleotide sequence ID" value="NZ_JADILU010000003.1"/>
</dbReference>
<dbReference type="EC" id="2.7.13.3" evidence="2"/>
<dbReference type="Gene3D" id="1.25.40.10">
    <property type="entry name" value="Tetratricopeptide repeat domain"/>
    <property type="match status" value="1"/>
</dbReference>
<dbReference type="PROSITE" id="PS51257">
    <property type="entry name" value="PROKAR_LIPOPROTEIN"/>
    <property type="match status" value="1"/>
</dbReference>
<organism evidence="11 12">
    <name type="scientific">Psychroserpens luteus</name>
    <dbReference type="NCBI Taxonomy" id="1434066"/>
    <lineage>
        <taxon>Bacteria</taxon>
        <taxon>Pseudomonadati</taxon>
        <taxon>Bacteroidota</taxon>
        <taxon>Flavobacteriia</taxon>
        <taxon>Flavobacteriales</taxon>
        <taxon>Flavobacteriaceae</taxon>
        <taxon>Psychroserpens</taxon>
    </lineage>
</organism>
<keyword evidence="8" id="KW-1133">Transmembrane helix</keyword>
<evidence type="ECO:0000256" key="5">
    <source>
        <dbReference type="ARBA" id="ARBA00023012"/>
    </source>
</evidence>
<keyword evidence="11" id="KW-0067">ATP-binding</keyword>
<evidence type="ECO:0000256" key="1">
    <source>
        <dbReference type="ARBA" id="ARBA00000085"/>
    </source>
</evidence>
<comment type="catalytic activity">
    <reaction evidence="1">
        <text>ATP + protein L-histidine = ADP + protein N-phospho-L-histidine.</text>
        <dbReference type="EC" id="2.7.13.3"/>
    </reaction>
</comment>
<dbReference type="SUPFAM" id="SSF48452">
    <property type="entry name" value="TPR-like"/>
    <property type="match status" value="2"/>
</dbReference>
<accession>A0ABW5ZP66</accession>
<dbReference type="PROSITE" id="PS50005">
    <property type="entry name" value="TPR"/>
    <property type="match status" value="1"/>
</dbReference>
<evidence type="ECO:0000256" key="4">
    <source>
        <dbReference type="ARBA" id="ARBA00022777"/>
    </source>
</evidence>
<name>A0ABW5ZP66_9FLAO</name>
<dbReference type="Pfam" id="PF02518">
    <property type="entry name" value="HATPase_c"/>
    <property type="match status" value="1"/>
</dbReference>
<feature type="chain" id="PRO_5045969597" description="histidine kinase" evidence="9">
    <location>
        <begin position="29"/>
        <end position="678"/>
    </location>
</feature>
<keyword evidence="9" id="KW-0732">Signal</keyword>
<dbReference type="Gene3D" id="3.30.565.10">
    <property type="entry name" value="Histidine kinase-like ATPase, C-terminal domain"/>
    <property type="match status" value="1"/>
</dbReference>
<dbReference type="InterPro" id="IPR036890">
    <property type="entry name" value="HATPase_C_sf"/>
</dbReference>
<dbReference type="EMBL" id="JBHUOS010000001">
    <property type="protein sequence ID" value="MFD2914790.1"/>
    <property type="molecule type" value="Genomic_DNA"/>
</dbReference>
<reference evidence="12" key="1">
    <citation type="journal article" date="2019" name="Int. J. Syst. Evol. Microbiol.">
        <title>The Global Catalogue of Microorganisms (GCM) 10K type strain sequencing project: providing services to taxonomists for standard genome sequencing and annotation.</title>
        <authorList>
            <consortium name="The Broad Institute Genomics Platform"/>
            <consortium name="The Broad Institute Genome Sequencing Center for Infectious Disease"/>
            <person name="Wu L."/>
            <person name="Ma J."/>
        </authorList>
    </citation>
    <scope>NUCLEOTIDE SEQUENCE [LARGE SCALE GENOMIC DNA]</scope>
    <source>
        <strain evidence="12">KCTC 32514</strain>
    </source>
</reference>
<feature type="coiled-coil region" evidence="7">
    <location>
        <begin position="441"/>
        <end position="490"/>
    </location>
</feature>
<dbReference type="GO" id="GO:0005524">
    <property type="term" value="F:ATP binding"/>
    <property type="evidence" value="ECO:0007669"/>
    <property type="project" value="UniProtKB-KW"/>
</dbReference>
<dbReference type="InterPro" id="IPR050482">
    <property type="entry name" value="Sensor_HK_TwoCompSys"/>
</dbReference>
<dbReference type="SMART" id="SM00028">
    <property type="entry name" value="TPR"/>
    <property type="match status" value="3"/>
</dbReference>
<feature type="domain" description="Histidine kinase" evidence="10">
    <location>
        <begin position="592"/>
        <end position="678"/>
    </location>
</feature>
<evidence type="ECO:0000256" key="8">
    <source>
        <dbReference type="SAM" id="Phobius"/>
    </source>
</evidence>
<keyword evidence="8" id="KW-0812">Transmembrane</keyword>